<dbReference type="RefSeq" id="WP_227563922.1">
    <property type="nucleotide sequence ID" value="NZ_CP101989.1"/>
</dbReference>
<dbReference type="CDD" id="cd16432">
    <property type="entry name" value="CheB_Rec"/>
    <property type="match status" value="1"/>
</dbReference>
<dbReference type="NCBIfam" id="NF001965">
    <property type="entry name" value="PRK00742.1"/>
    <property type="match status" value="1"/>
</dbReference>
<dbReference type="EC" id="3.1.1.61" evidence="3"/>
<comment type="similarity">
    <text evidence="3">Belongs to the CheB family.</text>
</comment>
<evidence type="ECO:0000256" key="1">
    <source>
        <dbReference type="ARBA" id="ARBA00022801"/>
    </source>
</evidence>
<dbReference type="PANTHER" id="PTHR42872">
    <property type="entry name" value="PROTEIN-GLUTAMATE METHYLESTERASE/PROTEIN-GLUTAMINE GLUTAMINASE"/>
    <property type="match status" value="1"/>
</dbReference>
<keyword evidence="3" id="KW-0963">Cytoplasm</keyword>
<evidence type="ECO:0000259" key="6">
    <source>
        <dbReference type="PROSITE" id="PS50110"/>
    </source>
</evidence>
<keyword evidence="8" id="KW-0489">Methyltransferase</keyword>
<dbReference type="Pfam" id="PF00072">
    <property type="entry name" value="Response_reg"/>
    <property type="match status" value="1"/>
</dbReference>
<dbReference type="PROSITE" id="PS50122">
    <property type="entry name" value="CHEB"/>
    <property type="match status" value="1"/>
</dbReference>
<dbReference type="HAMAP" id="MF_00099">
    <property type="entry name" value="CheB_chemtxs"/>
    <property type="match status" value="1"/>
</dbReference>
<organism evidence="8 9">
    <name type="scientific">Cellulomonas wangsupingiae</name>
    <dbReference type="NCBI Taxonomy" id="2968085"/>
    <lineage>
        <taxon>Bacteria</taxon>
        <taxon>Bacillati</taxon>
        <taxon>Actinomycetota</taxon>
        <taxon>Actinomycetes</taxon>
        <taxon>Micrococcales</taxon>
        <taxon>Cellulomonadaceae</taxon>
        <taxon>Cellulomonas</taxon>
    </lineage>
</organism>
<evidence type="ECO:0000313" key="8">
    <source>
        <dbReference type="EMBL" id="UUI65855.1"/>
    </source>
</evidence>
<dbReference type="Gene3D" id="3.40.50.2300">
    <property type="match status" value="1"/>
</dbReference>
<feature type="domain" description="Response regulatory" evidence="6">
    <location>
        <begin position="5"/>
        <end position="123"/>
    </location>
</feature>
<dbReference type="PIRSF" id="PIRSF000876">
    <property type="entry name" value="RR_chemtxs_CheB"/>
    <property type="match status" value="1"/>
</dbReference>
<dbReference type="EC" id="3.5.1.44" evidence="3"/>
<evidence type="ECO:0000313" key="9">
    <source>
        <dbReference type="Proteomes" id="UP001317322"/>
    </source>
</evidence>
<keyword evidence="8" id="KW-0808">Transferase</keyword>
<feature type="active site" evidence="3 4">
    <location>
        <position position="187"/>
    </location>
</feature>
<dbReference type="InterPro" id="IPR011006">
    <property type="entry name" value="CheY-like_superfamily"/>
</dbReference>
<dbReference type="InterPro" id="IPR000673">
    <property type="entry name" value="Sig_transdc_resp-reg_Me-estase"/>
</dbReference>
<comment type="function">
    <text evidence="3">Involved in chemotaxis. Part of a chemotaxis signal transduction system that modulates chemotaxis in response to various stimuli. Catalyzes the demethylation of specific methylglutamate residues introduced into the chemoreceptors (methyl-accepting chemotaxis proteins or MCP) by CheR. Also mediates the irreversible deamidation of specific glutamine residues to glutamic acid.</text>
</comment>
<keyword evidence="3 5" id="KW-0597">Phosphoprotein</keyword>
<keyword evidence="9" id="KW-1185">Reference proteome</keyword>
<comment type="domain">
    <text evidence="3">Contains a C-terminal catalytic domain, and an N-terminal region which modulates catalytic activity.</text>
</comment>
<dbReference type="SUPFAM" id="SSF52738">
    <property type="entry name" value="Methylesterase CheB, C-terminal domain"/>
    <property type="match status" value="1"/>
</dbReference>
<keyword evidence="1 3" id="KW-0378">Hydrolase</keyword>
<dbReference type="GO" id="GO:0032259">
    <property type="term" value="P:methylation"/>
    <property type="evidence" value="ECO:0007669"/>
    <property type="project" value="UniProtKB-KW"/>
</dbReference>
<dbReference type="PROSITE" id="PS50110">
    <property type="entry name" value="RESPONSE_REGULATORY"/>
    <property type="match status" value="1"/>
</dbReference>
<comment type="subcellular location">
    <subcellularLocation>
        <location evidence="3">Cytoplasm</location>
    </subcellularLocation>
</comment>
<dbReference type="Gene3D" id="3.40.50.180">
    <property type="entry name" value="Methylesterase CheB, C-terminal domain"/>
    <property type="match status" value="1"/>
</dbReference>
<dbReference type="SMART" id="SM00448">
    <property type="entry name" value="REC"/>
    <property type="match status" value="1"/>
</dbReference>
<feature type="domain" description="CheB-type methylesterase" evidence="7">
    <location>
        <begin position="176"/>
        <end position="367"/>
    </location>
</feature>
<evidence type="ECO:0000259" key="7">
    <source>
        <dbReference type="PROSITE" id="PS50122"/>
    </source>
</evidence>
<feature type="active site" evidence="3 4">
    <location>
        <position position="213"/>
    </location>
</feature>
<dbReference type="CDD" id="cd17541">
    <property type="entry name" value="REC_CheB-like"/>
    <property type="match status" value="1"/>
</dbReference>
<dbReference type="Pfam" id="PF01339">
    <property type="entry name" value="CheB_methylest"/>
    <property type="match status" value="1"/>
</dbReference>
<name>A0ABY5K665_9CELL</name>
<evidence type="ECO:0000256" key="4">
    <source>
        <dbReference type="PROSITE-ProRule" id="PRU00050"/>
    </source>
</evidence>
<accession>A0ABY5K665</accession>
<comment type="catalytic activity">
    <reaction evidence="3">
        <text>L-glutaminyl-[protein] + H2O = L-glutamyl-[protein] + NH4(+)</text>
        <dbReference type="Rhea" id="RHEA:16441"/>
        <dbReference type="Rhea" id="RHEA-COMP:10207"/>
        <dbReference type="Rhea" id="RHEA-COMP:10208"/>
        <dbReference type="ChEBI" id="CHEBI:15377"/>
        <dbReference type="ChEBI" id="CHEBI:28938"/>
        <dbReference type="ChEBI" id="CHEBI:29973"/>
        <dbReference type="ChEBI" id="CHEBI:30011"/>
        <dbReference type="EC" id="3.5.1.44"/>
    </reaction>
</comment>
<protein>
    <recommendedName>
        <fullName evidence="3">Protein-glutamate methylesterase/protein-glutamine glutaminase</fullName>
        <ecNumber evidence="3">3.1.1.61</ecNumber>
        <ecNumber evidence="3">3.5.1.44</ecNumber>
    </recommendedName>
</protein>
<dbReference type="GO" id="GO:0008168">
    <property type="term" value="F:methyltransferase activity"/>
    <property type="evidence" value="ECO:0007669"/>
    <property type="project" value="UniProtKB-KW"/>
</dbReference>
<dbReference type="EMBL" id="CP101989">
    <property type="protein sequence ID" value="UUI65855.1"/>
    <property type="molecule type" value="Genomic_DNA"/>
</dbReference>
<feature type="modified residue" description="4-aspartylphosphate" evidence="3 5">
    <location>
        <position position="56"/>
    </location>
</feature>
<comment type="catalytic activity">
    <reaction evidence="2 3">
        <text>[protein]-L-glutamate 5-O-methyl ester + H2O = L-glutamyl-[protein] + methanol + H(+)</text>
        <dbReference type="Rhea" id="RHEA:23236"/>
        <dbReference type="Rhea" id="RHEA-COMP:10208"/>
        <dbReference type="Rhea" id="RHEA-COMP:10311"/>
        <dbReference type="ChEBI" id="CHEBI:15377"/>
        <dbReference type="ChEBI" id="CHEBI:15378"/>
        <dbReference type="ChEBI" id="CHEBI:17790"/>
        <dbReference type="ChEBI" id="CHEBI:29973"/>
        <dbReference type="ChEBI" id="CHEBI:82795"/>
        <dbReference type="EC" id="3.1.1.61"/>
    </reaction>
</comment>
<reference evidence="8 9" key="1">
    <citation type="submission" date="2022-07" db="EMBL/GenBank/DDBJ databases">
        <title>Novel species in genus cellulomonas.</title>
        <authorList>
            <person name="Ye L."/>
        </authorList>
    </citation>
    <scope>NUCLEOTIDE SEQUENCE [LARGE SCALE GENOMIC DNA]</scope>
    <source>
        <strain evidence="9">zg-Y908</strain>
    </source>
</reference>
<dbReference type="GO" id="GO:0008984">
    <property type="term" value="F:protein-glutamate methylesterase activity"/>
    <property type="evidence" value="ECO:0007669"/>
    <property type="project" value="UniProtKB-EC"/>
</dbReference>
<dbReference type="PANTHER" id="PTHR42872:SF3">
    <property type="entry name" value="PROTEIN-GLUTAMATE METHYLESTERASE_PROTEIN-GLUTAMINE GLUTAMINASE 1"/>
    <property type="match status" value="1"/>
</dbReference>
<keyword evidence="3 4" id="KW-0145">Chemotaxis</keyword>
<evidence type="ECO:0000256" key="3">
    <source>
        <dbReference type="HAMAP-Rule" id="MF_00099"/>
    </source>
</evidence>
<dbReference type="InterPro" id="IPR001789">
    <property type="entry name" value="Sig_transdc_resp-reg_receiver"/>
</dbReference>
<dbReference type="InterPro" id="IPR008248">
    <property type="entry name" value="CheB-like"/>
</dbReference>
<proteinExistence type="inferred from homology"/>
<evidence type="ECO:0000256" key="5">
    <source>
        <dbReference type="PROSITE-ProRule" id="PRU00169"/>
    </source>
</evidence>
<dbReference type="Proteomes" id="UP001317322">
    <property type="component" value="Chromosome"/>
</dbReference>
<feature type="active site" evidence="3 4">
    <location>
        <position position="309"/>
    </location>
</feature>
<sequence length="376" mass="37711">MPRIRVLVVDDSVVVRRLVTEALSREPAIEVVGVAADGRIALAKVALLGPDVITMDVEMPHLDGIETVRALRASGHRQPVIMCSTLTERGASATLDALAAGASDYVTKPSHVGSVQEAVDQVARDLVPRVLALAPRAARPPVRPGAGAARAVPVPAAPCAEDAGPPASPLAPAPPPHPVAVVVVGASTGGPEALSRLVGALPLLPVPVAVVQHMPPVFTSQLAARLDRLGAATVVEVERPTAMLAGHVYVAPGGRHLEVRGVPGALQAVLTQEPPVNFCRPAVDVLLTSAAATAGAGVLAVVLTGMGADGRVGAEHVVGAGGTVVVQDEETSVVWGMPGAVIAAGWAHRVLPIDDVAVAVAVAVGAGGHAAVGGGR</sequence>
<dbReference type="InterPro" id="IPR035909">
    <property type="entry name" value="CheB_C"/>
</dbReference>
<evidence type="ECO:0000256" key="2">
    <source>
        <dbReference type="ARBA" id="ARBA00048267"/>
    </source>
</evidence>
<comment type="PTM">
    <text evidence="3">Phosphorylated by CheA. Phosphorylation of the N-terminal regulatory domain activates the methylesterase activity.</text>
</comment>
<dbReference type="SUPFAM" id="SSF52172">
    <property type="entry name" value="CheY-like"/>
    <property type="match status" value="1"/>
</dbReference>
<gene>
    <name evidence="3 8" type="primary">cheB</name>
    <name evidence="8" type="ORF">NP075_03735</name>
</gene>